<gene>
    <name evidence="11" type="ORF">EPICR_20398</name>
</gene>
<dbReference type="AlphaFoldDB" id="A0A484HF76"/>
<sequence>MAEPLSEMDAQETKSYAILLAGGSGSRLWPVSRQRYPKQLARFAGRDSMIQSVIKRVAPAIDFSRIKVVCGAEHCHDISRHMEEAGISPEGKIYVEPCGRNTAPAILLGALHILSEEKDAICCVFPADHVIKDEARFNQKLQAAIRLASQGHMVTFGIRPHYPETGYGYIEGGEKVLDGALSIKRFVEKPPRETAEAYIEAGNFFWNSGMFAFKASVLIEEMNTHLPGLVRDMRAMLSKGGEIPLEDYRRLPDISIDHAIMEKTRRGVALPADFGWSDIGTWKSLYDFLPKDENQNVISGDVVARNARGCLIMGHKRLVVANHLTDMVIVETPDSIFVSDLKNSREVKSVVEDLKKEGRAECRRHVPEYHSGEDGPALTKKMS</sequence>
<reference evidence="11" key="1">
    <citation type="submission" date="2019-01" db="EMBL/GenBank/DDBJ databases">
        <authorList>
            <consortium name="Genoscope - CEA"/>
            <person name="William W."/>
        </authorList>
    </citation>
    <scope>NUCLEOTIDE SEQUENCE</scope>
    <source>
        <strain evidence="11">CR-1</strain>
    </source>
</reference>
<accession>A0A484HF76</accession>
<dbReference type="InterPro" id="IPR029044">
    <property type="entry name" value="Nucleotide-diphossugar_trans"/>
</dbReference>
<evidence type="ECO:0000256" key="4">
    <source>
        <dbReference type="ARBA" id="ARBA00022695"/>
    </source>
</evidence>
<feature type="region of interest" description="Disordered" evidence="8">
    <location>
        <begin position="363"/>
        <end position="383"/>
    </location>
</feature>
<dbReference type="SUPFAM" id="SSF53448">
    <property type="entry name" value="Nucleotide-diphospho-sugar transferases"/>
    <property type="match status" value="1"/>
</dbReference>
<evidence type="ECO:0000259" key="10">
    <source>
        <dbReference type="Pfam" id="PF22640"/>
    </source>
</evidence>
<evidence type="ECO:0000256" key="6">
    <source>
        <dbReference type="ARBA" id="ARBA00023134"/>
    </source>
</evidence>
<dbReference type="SUPFAM" id="SSF159283">
    <property type="entry name" value="Guanosine diphospho-D-mannose pyrophosphorylase/mannose-6-phosphate isomerase linker domain"/>
    <property type="match status" value="1"/>
</dbReference>
<evidence type="ECO:0000256" key="3">
    <source>
        <dbReference type="ARBA" id="ARBA00022679"/>
    </source>
</evidence>
<keyword evidence="3 11" id="KW-0808">Transferase</keyword>
<dbReference type="InterPro" id="IPR054566">
    <property type="entry name" value="ManC/GMP-like_b-helix"/>
</dbReference>
<dbReference type="Pfam" id="PF00483">
    <property type="entry name" value="NTP_transferase"/>
    <property type="match status" value="1"/>
</dbReference>
<organism evidence="11">
    <name type="scientific">uncultured Desulfobacteraceae bacterium</name>
    <dbReference type="NCBI Taxonomy" id="218296"/>
    <lineage>
        <taxon>Bacteria</taxon>
        <taxon>Pseudomonadati</taxon>
        <taxon>Thermodesulfobacteriota</taxon>
        <taxon>Desulfobacteria</taxon>
        <taxon>Desulfobacterales</taxon>
        <taxon>Desulfobacteraceae</taxon>
        <taxon>environmental samples</taxon>
    </lineage>
</organism>
<protein>
    <recommendedName>
        <fullName evidence="2">mannose-1-phosphate guanylyltransferase</fullName>
        <ecNumber evidence="2">2.7.7.13</ecNumber>
    </recommendedName>
</protein>
<evidence type="ECO:0000256" key="8">
    <source>
        <dbReference type="SAM" id="MobiDB-lite"/>
    </source>
</evidence>
<dbReference type="PANTHER" id="PTHR46390:SF1">
    <property type="entry name" value="MANNOSE-1-PHOSPHATE GUANYLYLTRANSFERASE"/>
    <property type="match status" value="1"/>
</dbReference>
<evidence type="ECO:0000313" key="11">
    <source>
        <dbReference type="EMBL" id="VEN73927.1"/>
    </source>
</evidence>
<feature type="compositionally biased region" description="Basic and acidic residues" evidence="8">
    <location>
        <begin position="363"/>
        <end position="373"/>
    </location>
</feature>
<dbReference type="FunFam" id="3.90.550.10:FF:000046">
    <property type="entry name" value="Mannose-1-phosphate guanylyltransferase (GDP)"/>
    <property type="match status" value="1"/>
</dbReference>
<proteinExistence type="inferred from homology"/>
<dbReference type="EMBL" id="CAACVI010000012">
    <property type="protein sequence ID" value="VEN73927.1"/>
    <property type="molecule type" value="Genomic_DNA"/>
</dbReference>
<feature type="domain" description="Nucleotidyl transferase" evidence="9">
    <location>
        <begin position="17"/>
        <end position="294"/>
    </location>
</feature>
<dbReference type="PANTHER" id="PTHR46390">
    <property type="entry name" value="MANNOSE-1-PHOSPHATE GUANYLYLTRANSFERASE"/>
    <property type="match status" value="1"/>
</dbReference>
<dbReference type="Pfam" id="PF22640">
    <property type="entry name" value="ManC_GMP_beta-helix"/>
    <property type="match status" value="1"/>
</dbReference>
<feature type="domain" description="MannoseP isomerase/GMP-like beta-helix" evidence="10">
    <location>
        <begin position="300"/>
        <end position="354"/>
    </location>
</feature>
<dbReference type="Gene3D" id="3.90.550.10">
    <property type="entry name" value="Spore Coat Polysaccharide Biosynthesis Protein SpsA, Chain A"/>
    <property type="match status" value="1"/>
</dbReference>
<keyword evidence="4 11" id="KW-0548">Nucleotidyltransferase</keyword>
<evidence type="ECO:0000256" key="5">
    <source>
        <dbReference type="ARBA" id="ARBA00022741"/>
    </source>
</evidence>
<dbReference type="InterPro" id="IPR005835">
    <property type="entry name" value="NTP_transferase_dom"/>
</dbReference>
<name>A0A484HF76_9BACT</name>
<evidence type="ECO:0000256" key="2">
    <source>
        <dbReference type="ARBA" id="ARBA00012387"/>
    </source>
</evidence>
<keyword evidence="5" id="KW-0547">Nucleotide-binding</keyword>
<evidence type="ECO:0000259" key="9">
    <source>
        <dbReference type="Pfam" id="PF00483"/>
    </source>
</evidence>
<dbReference type="GO" id="GO:0004475">
    <property type="term" value="F:mannose-1-phosphate guanylyltransferase (GTP) activity"/>
    <property type="evidence" value="ECO:0007669"/>
    <property type="project" value="UniProtKB-EC"/>
</dbReference>
<comment type="similarity">
    <text evidence="1">Belongs to the mannose-6-phosphate isomerase type 2 family.</text>
</comment>
<evidence type="ECO:0000256" key="1">
    <source>
        <dbReference type="ARBA" id="ARBA00006115"/>
    </source>
</evidence>
<evidence type="ECO:0000256" key="7">
    <source>
        <dbReference type="ARBA" id="ARBA00047343"/>
    </source>
</evidence>
<dbReference type="InterPro" id="IPR049577">
    <property type="entry name" value="GMPP_N"/>
</dbReference>
<dbReference type="EC" id="2.7.7.13" evidence="2"/>
<dbReference type="GO" id="GO:0009298">
    <property type="term" value="P:GDP-mannose biosynthetic process"/>
    <property type="evidence" value="ECO:0007669"/>
    <property type="project" value="TreeGrafter"/>
</dbReference>
<dbReference type="CDD" id="cd02509">
    <property type="entry name" value="GDP-M1P_Guanylyltransferase"/>
    <property type="match status" value="1"/>
</dbReference>
<dbReference type="GO" id="GO:0005525">
    <property type="term" value="F:GTP binding"/>
    <property type="evidence" value="ECO:0007669"/>
    <property type="project" value="UniProtKB-KW"/>
</dbReference>
<keyword evidence="6" id="KW-0342">GTP-binding</keyword>
<comment type="catalytic activity">
    <reaction evidence="7">
        <text>alpha-D-mannose 1-phosphate + GTP + H(+) = GDP-alpha-D-mannose + diphosphate</text>
        <dbReference type="Rhea" id="RHEA:15229"/>
        <dbReference type="ChEBI" id="CHEBI:15378"/>
        <dbReference type="ChEBI" id="CHEBI:33019"/>
        <dbReference type="ChEBI" id="CHEBI:37565"/>
        <dbReference type="ChEBI" id="CHEBI:57527"/>
        <dbReference type="ChEBI" id="CHEBI:58409"/>
        <dbReference type="EC" id="2.7.7.13"/>
    </reaction>
</comment>
<dbReference type="InterPro" id="IPR051161">
    <property type="entry name" value="Mannose-6P_isomerase_type2"/>
</dbReference>